<name>A0AAE1UIW1_9EUCA</name>
<evidence type="ECO:0000256" key="1">
    <source>
        <dbReference type="SAM" id="MobiDB-lite"/>
    </source>
</evidence>
<keyword evidence="4" id="KW-1185">Reference proteome</keyword>
<dbReference type="Proteomes" id="UP001292094">
    <property type="component" value="Unassembled WGS sequence"/>
</dbReference>
<sequence>MPRRTKQSRKASERWKKALEKKRKKETAGECNSESSSQVRGLEEIGASFITTLSIRGLMRCVIDRDWEERNKSLAPELEKKTENIQEFWNYEGKSCGMEPASAVKI</sequence>
<dbReference type="EMBL" id="JAWZYT010000284">
    <property type="protein sequence ID" value="KAK4325367.1"/>
    <property type="molecule type" value="Genomic_DNA"/>
</dbReference>
<dbReference type="EMBL" id="JAWZYT010004100">
    <property type="protein sequence ID" value="KAK4295340.1"/>
    <property type="molecule type" value="Genomic_DNA"/>
</dbReference>
<gene>
    <name evidence="3" type="ORF">Pmani_004046</name>
    <name evidence="2" type="ORF">Pmani_032089</name>
</gene>
<reference evidence="3" key="1">
    <citation type="submission" date="2023-11" db="EMBL/GenBank/DDBJ databases">
        <title>Genome assemblies of two species of porcelain crab, Petrolisthes cinctipes and Petrolisthes manimaculis (Anomura: Porcellanidae).</title>
        <authorList>
            <person name="Angst P."/>
        </authorList>
    </citation>
    <scope>NUCLEOTIDE SEQUENCE</scope>
    <source>
        <strain evidence="3">PB745_02</strain>
        <tissue evidence="3">Gill</tissue>
    </source>
</reference>
<feature type="region of interest" description="Disordered" evidence="1">
    <location>
        <begin position="1"/>
        <end position="37"/>
    </location>
</feature>
<proteinExistence type="predicted"/>
<organism evidence="3 4">
    <name type="scientific">Petrolisthes manimaculis</name>
    <dbReference type="NCBI Taxonomy" id="1843537"/>
    <lineage>
        <taxon>Eukaryota</taxon>
        <taxon>Metazoa</taxon>
        <taxon>Ecdysozoa</taxon>
        <taxon>Arthropoda</taxon>
        <taxon>Crustacea</taxon>
        <taxon>Multicrustacea</taxon>
        <taxon>Malacostraca</taxon>
        <taxon>Eumalacostraca</taxon>
        <taxon>Eucarida</taxon>
        <taxon>Decapoda</taxon>
        <taxon>Pleocyemata</taxon>
        <taxon>Anomura</taxon>
        <taxon>Galatheoidea</taxon>
        <taxon>Porcellanidae</taxon>
        <taxon>Petrolisthes</taxon>
    </lineage>
</organism>
<protein>
    <submittedName>
        <fullName evidence="3">Uncharacterized protein</fullName>
    </submittedName>
</protein>
<evidence type="ECO:0000313" key="2">
    <source>
        <dbReference type="EMBL" id="KAK4295340.1"/>
    </source>
</evidence>
<evidence type="ECO:0000313" key="4">
    <source>
        <dbReference type="Proteomes" id="UP001292094"/>
    </source>
</evidence>
<accession>A0AAE1UIW1</accession>
<comment type="caution">
    <text evidence="3">The sequence shown here is derived from an EMBL/GenBank/DDBJ whole genome shotgun (WGS) entry which is preliminary data.</text>
</comment>
<evidence type="ECO:0000313" key="3">
    <source>
        <dbReference type="EMBL" id="KAK4325367.1"/>
    </source>
</evidence>
<dbReference type="AlphaFoldDB" id="A0AAE1UIW1"/>